<proteinExistence type="predicted"/>
<accession>A0A146K7W8</accession>
<gene>
    <name evidence="1" type="ORF">TPC1_16149</name>
</gene>
<dbReference type="EMBL" id="GDID01004572">
    <property type="protein sequence ID" value="JAP92034.1"/>
    <property type="molecule type" value="Transcribed_RNA"/>
</dbReference>
<dbReference type="AlphaFoldDB" id="A0A146K7W8"/>
<sequence>KNNFTNIVYEYLKNVSCAVICTDDSIFNTINSLSLKQKRGMWVDIAKKSGQNSKDLLNYYHNTFIKQFFTSPQPYKAELNEIILSTPKATLSSEEIYQILIKRYPNINFNKRLTKQLVTILKIKLGVNFKTNMSDKQKYQQVCKKPNMRQEITLTDEIVSQQFNEACWEYEDLFE</sequence>
<organism evidence="1">
    <name type="scientific">Trepomonas sp. PC1</name>
    <dbReference type="NCBI Taxonomy" id="1076344"/>
    <lineage>
        <taxon>Eukaryota</taxon>
        <taxon>Metamonada</taxon>
        <taxon>Diplomonadida</taxon>
        <taxon>Hexamitidae</taxon>
        <taxon>Hexamitinae</taxon>
        <taxon>Trepomonas</taxon>
    </lineage>
</organism>
<reference evidence="1" key="1">
    <citation type="submission" date="2015-07" db="EMBL/GenBank/DDBJ databases">
        <title>Adaptation to a free-living lifestyle via gene acquisitions in the diplomonad Trepomonas sp. PC1.</title>
        <authorList>
            <person name="Xu F."/>
            <person name="Jerlstrom-Hultqvist J."/>
            <person name="Kolisko M."/>
            <person name="Simpson A.G.B."/>
            <person name="Roger A.J."/>
            <person name="Svard S.G."/>
            <person name="Andersson J.O."/>
        </authorList>
    </citation>
    <scope>NUCLEOTIDE SEQUENCE</scope>
    <source>
        <strain evidence="1">PC1</strain>
    </source>
</reference>
<evidence type="ECO:0000313" key="1">
    <source>
        <dbReference type="EMBL" id="JAP92034.1"/>
    </source>
</evidence>
<name>A0A146K7W8_9EUKA</name>
<feature type="non-terminal residue" evidence="1">
    <location>
        <position position="1"/>
    </location>
</feature>
<protein>
    <submittedName>
        <fullName evidence="1">Uncharacterized protein</fullName>
    </submittedName>
</protein>